<dbReference type="GeneID" id="24725615"/>
<dbReference type="EMBL" id="KP010413">
    <property type="protein sequence ID" value="AJT60583.1"/>
    <property type="molecule type" value="Genomic_DNA"/>
</dbReference>
<dbReference type="KEGG" id="vg:24725615"/>
<gene>
    <name evidence="1" type="ORF">HB2014_7</name>
</gene>
<organism evidence="1 2">
    <name type="scientific">Salmonella phage vB_SPuM_SP116</name>
    <dbReference type="NCBI Taxonomy" id="1567025"/>
    <lineage>
        <taxon>Viruses</taxon>
        <taxon>Duplodnaviria</taxon>
        <taxon>Heunggongvirae</taxon>
        <taxon>Uroviricota</taxon>
        <taxon>Caudoviricetes</taxon>
        <taxon>Andersonviridae</taxon>
        <taxon>Ounavirinae</taxon>
        <taxon>Felixounavirus</taxon>
        <taxon>Felixounavirus SP116</taxon>
    </lineage>
</organism>
<accession>A0A0D4DAF4</accession>
<protein>
    <submittedName>
        <fullName evidence="1">Uncharacterized protein</fullName>
    </submittedName>
</protein>
<dbReference type="RefSeq" id="YP_009146252.1">
    <property type="nucleotide sequence ID" value="NC_027329.1"/>
</dbReference>
<dbReference type="Proteomes" id="UP000201623">
    <property type="component" value="Segment"/>
</dbReference>
<keyword evidence="2" id="KW-1185">Reference proteome</keyword>
<name>A0A0D4DAF4_9CAUD</name>
<evidence type="ECO:0000313" key="2">
    <source>
        <dbReference type="Proteomes" id="UP000201623"/>
    </source>
</evidence>
<sequence>MANSINVALNGKVVKIHTKIISVEDFLNEKRYKENPRQRNTLKRLKSKHLNGDVSPDQTVVHVAKFGSSLFIIDGHSRREAWKVGNLTRPENLIAVIYHVNSILDVTDLYTHFDSELAREKPSEVYYGNMKMISFNPESELMKASWATAIKYVAAYYGVQQVSNTETVKYLNDFKNELEQIDSLEVQLKGVVNAKRKYSSGIRAAMLITLRLYGDAAFSFWEDYNDYCEGMSNKYVTELYQLALQAGRGAQADKLLMNQVISLVNYYSQE</sequence>
<proteinExistence type="predicted"/>
<reference evidence="1 2" key="1">
    <citation type="submission" date="2014-10" db="EMBL/GenBank/DDBJ databases">
        <title>A new lytic Salmonella pullorum phage and its enzyme lys52.</title>
        <authorList>
            <person name="Bao H."/>
        </authorList>
    </citation>
    <scope>NUCLEOTIDE SEQUENCE [LARGE SCALE GENOMIC DNA]</scope>
</reference>
<evidence type="ECO:0000313" key="1">
    <source>
        <dbReference type="EMBL" id="AJT60583.1"/>
    </source>
</evidence>
<dbReference type="OrthoDB" id="2784at1198136"/>